<proteinExistence type="predicted"/>
<evidence type="ECO:0000313" key="1">
    <source>
        <dbReference type="EMBL" id="KAL1518404.1"/>
    </source>
</evidence>
<organism evidence="1 2">
    <name type="scientific">Prymnesium parvum</name>
    <name type="common">Toxic golden alga</name>
    <dbReference type="NCBI Taxonomy" id="97485"/>
    <lineage>
        <taxon>Eukaryota</taxon>
        <taxon>Haptista</taxon>
        <taxon>Haptophyta</taxon>
        <taxon>Prymnesiophyceae</taxon>
        <taxon>Prymnesiales</taxon>
        <taxon>Prymnesiaceae</taxon>
        <taxon>Prymnesium</taxon>
    </lineage>
</organism>
<dbReference type="EMBL" id="JBGBPQ010000010">
    <property type="protein sequence ID" value="KAL1518404.1"/>
    <property type="molecule type" value="Genomic_DNA"/>
</dbReference>
<gene>
    <name evidence="1" type="ORF">AB1Y20_002698</name>
</gene>
<sequence>MPEYLFNAVICGYNSLKTDKFPMGYTQKAELLCIDCEVCFGCSNNCNNGPKLIEPYQIYVKKSTDGCCELGGFCFKTAIKKPRTFLESNEELFCYRQAASLPFTQFGAVRSPLCAVCFVRLYPAPIKVGDPPPLAAPSFMSILR</sequence>
<protein>
    <recommendedName>
        <fullName evidence="3">Phospholipid scramblase</fullName>
    </recommendedName>
</protein>
<name>A0AB34J9T3_PRYPA</name>
<dbReference type="Proteomes" id="UP001515480">
    <property type="component" value="Unassembled WGS sequence"/>
</dbReference>
<comment type="caution">
    <text evidence="1">The sequence shown here is derived from an EMBL/GenBank/DDBJ whole genome shotgun (WGS) entry which is preliminary data.</text>
</comment>
<keyword evidence="2" id="KW-1185">Reference proteome</keyword>
<evidence type="ECO:0008006" key="3">
    <source>
        <dbReference type="Google" id="ProtNLM"/>
    </source>
</evidence>
<dbReference type="AlphaFoldDB" id="A0AB34J9T3"/>
<accession>A0AB34J9T3</accession>
<reference evidence="1 2" key="1">
    <citation type="journal article" date="2024" name="Science">
        <title>Giant polyketide synthase enzymes in the biosynthesis of giant marine polyether toxins.</title>
        <authorList>
            <person name="Fallon T.R."/>
            <person name="Shende V.V."/>
            <person name="Wierzbicki I.H."/>
            <person name="Pendleton A.L."/>
            <person name="Watervoot N.F."/>
            <person name="Auber R.P."/>
            <person name="Gonzalez D.J."/>
            <person name="Wisecaver J.H."/>
            <person name="Moore B.S."/>
        </authorList>
    </citation>
    <scope>NUCLEOTIDE SEQUENCE [LARGE SCALE GENOMIC DNA]</scope>
    <source>
        <strain evidence="1 2">12B1</strain>
    </source>
</reference>
<evidence type="ECO:0000313" key="2">
    <source>
        <dbReference type="Proteomes" id="UP001515480"/>
    </source>
</evidence>